<keyword evidence="1" id="KW-0805">Transcription regulation</keyword>
<gene>
    <name evidence="5" type="ORF">EDC50_2395</name>
</gene>
<reference evidence="5 6" key="1">
    <citation type="submission" date="2018-11" db="EMBL/GenBank/DDBJ databases">
        <title>Genomic Encyclopedia of Type Strains, Phase IV (KMG-IV): sequencing the most valuable type-strain genomes for metagenomic binning, comparative biology and taxonomic classification.</title>
        <authorList>
            <person name="Goeker M."/>
        </authorList>
    </citation>
    <scope>NUCLEOTIDE SEQUENCE [LARGE SCALE GENOMIC DNA]</scope>
    <source>
        <strain evidence="5 6">DSM 25623</strain>
    </source>
</reference>
<dbReference type="OrthoDB" id="9807255at2"/>
<dbReference type="InterPro" id="IPR028349">
    <property type="entry name" value="PafC-like"/>
</dbReference>
<comment type="caution">
    <text evidence="5">The sequence shown here is derived from an EMBL/GenBank/DDBJ whole genome shotgun (WGS) entry which is preliminary data.</text>
</comment>
<dbReference type="PROSITE" id="PS52050">
    <property type="entry name" value="WYL"/>
    <property type="match status" value="1"/>
</dbReference>
<dbReference type="RefSeq" id="WP_123770715.1">
    <property type="nucleotide sequence ID" value="NZ_RKQN01000003.1"/>
</dbReference>
<dbReference type="InterPro" id="IPR036388">
    <property type="entry name" value="WH-like_DNA-bd_sf"/>
</dbReference>
<evidence type="ECO:0000313" key="5">
    <source>
        <dbReference type="EMBL" id="RPE77136.1"/>
    </source>
</evidence>
<dbReference type="Pfam" id="PF08279">
    <property type="entry name" value="HTH_11"/>
    <property type="match status" value="1"/>
</dbReference>
<evidence type="ECO:0000259" key="4">
    <source>
        <dbReference type="PROSITE" id="PS51000"/>
    </source>
</evidence>
<dbReference type="PANTHER" id="PTHR34580">
    <property type="match status" value="1"/>
</dbReference>
<dbReference type="GO" id="GO:0003700">
    <property type="term" value="F:DNA-binding transcription factor activity"/>
    <property type="evidence" value="ECO:0007669"/>
    <property type="project" value="InterPro"/>
</dbReference>
<dbReference type="InterPro" id="IPR018356">
    <property type="entry name" value="Tscrpt_reg_HTH_DeoR_CS"/>
</dbReference>
<dbReference type="InterPro" id="IPR057727">
    <property type="entry name" value="WCX_dom"/>
</dbReference>
<organism evidence="5 6">
    <name type="scientific">Vulcaniibacterium tengchongense</name>
    <dbReference type="NCBI Taxonomy" id="1273429"/>
    <lineage>
        <taxon>Bacteria</taxon>
        <taxon>Pseudomonadati</taxon>
        <taxon>Pseudomonadota</taxon>
        <taxon>Gammaproteobacteria</taxon>
        <taxon>Lysobacterales</taxon>
        <taxon>Lysobacteraceae</taxon>
        <taxon>Vulcaniibacterium</taxon>
    </lineage>
</organism>
<keyword evidence="2 5" id="KW-0238">DNA-binding</keyword>
<dbReference type="InterPro" id="IPR026881">
    <property type="entry name" value="WYL_dom"/>
</dbReference>
<dbReference type="PANTHER" id="PTHR34580:SF3">
    <property type="entry name" value="PROTEIN PAFB"/>
    <property type="match status" value="1"/>
</dbReference>
<evidence type="ECO:0000256" key="3">
    <source>
        <dbReference type="ARBA" id="ARBA00023163"/>
    </source>
</evidence>
<dbReference type="EMBL" id="RKQN01000003">
    <property type="protein sequence ID" value="RPE77136.1"/>
    <property type="molecule type" value="Genomic_DNA"/>
</dbReference>
<dbReference type="InterPro" id="IPR013196">
    <property type="entry name" value="HTH_11"/>
</dbReference>
<dbReference type="InterPro" id="IPR036390">
    <property type="entry name" value="WH_DNA-bd_sf"/>
</dbReference>
<name>A0A3N4V2G7_9GAMM</name>
<keyword evidence="3" id="KW-0804">Transcription</keyword>
<dbReference type="Pfam" id="PF13280">
    <property type="entry name" value="WYL"/>
    <property type="match status" value="1"/>
</dbReference>
<sequence length="322" mass="34425">MLDTSTRLLRLLALLQSRRYWSGPDLAARLEVTRRTLRRDVDRLRSLGYPVESSGGVGGGYALGTGAALPPLLLDDDEALAVALGLRMAATGTISGLGEAAVRALAKLELLLPTRLRAQVRGLHAAVAPLGMGGPAVEAERLVALAAACRDSATVRFAYRTVDGRGAQREAEPHALVCAQSRWYLLAWDRQREDWRTFRVDRIDGGIAAGARFAPRPIPGGDAAAYVARSVSTAQYPTRARIVLHAPLERMAARIPPLGGQLQRLDETRCLLVAGAHEPEALALYVGWLGVEFEVLEPPEVARALSALAARLARAAARAGVS</sequence>
<evidence type="ECO:0000256" key="2">
    <source>
        <dbReference type="ARBA" id="ARBA00023125"/>
    </source>
</evidence>
<keyword evidence="6" id="KW-1185">Reference proteome</keyword>
<dbReference type="GO" id="GO:0003677">
    <property type="term" value="F:DNA binding"/>
    <property type="evidence" value="ECO:0007669"/>
    <property type="project" value="UniProtKB-KW"/>
</dbReference>
<dbReference type="PROSITE" id="PS51000">
    <property type="entry name" value="HTH_DEOR_2"/>
    <property type="match status" value="1"/>
</dbReference>
<dbReference type="AlphaFoldDB" id="A0A3N4V2G7"/>
<evidence type="ECO:0000256" key="1">
    <source>
        <dbReference type="ARBA" id="ARBA00023015"/>
    </source>
</evidence>
<protein>
    <submittedName>
        <fullName evidence="5">Putative DNA-binding transcriptional regulator YafY</fullName>
    </submittedName>
</protein>
<dbReference type="Pfam" id="PF25583">
    <property type="entry name" value="WCX"/>
    <property type="match status" value="1"/>
</dbReference>
<dbReference type="InterPro" id="IPR051534">
    <property type="entry name" value="CBASS_pafABC_assoc_protein"/>
</dbReference>
<evidence type="ECO:0000313" key="6">
    <source>
        <dbReference type="Proteomes" id="UP000269708"/>
    </source>
</evidence>
<accession>A0A3N4V2G7</accession>
<dbReference type="Proteomes" id="UP000269708">
    <property type="component" value="Unassembled WGS sequence"/>
</dbReference>
<dbReference type="PROSITE" id="PS00894">
    <property type="entry name" value="HTH_DEOR_1"/>
    <property type="match status" value="1"/>
</dbReference>
<dbReference type="PIRSF" id="PIRSF016838">
    <property type="entry name" value="PafC"/>
    <property type="match status" value="1"/>
</dbReference>
<dbReference type="SUPFAM" id="SSF46785">
    <property type="entry name" value="Winged helix' DNA-binding domain"/>
    <property type="match status" value="1"/>
</dbReference>
<dbReference type="Gene3D" id="1.10.10.10">
    <property type="entry name" value="Winged helix-like DNA-binding domain superfamily/Winged helix DNA-binding domain"/>
    <property type="match status" value="1"/>
</dbReference>
<proteinExistence type="predicted"/>
<dbReference type="InterPro" id="IPR001034">
    <property type="entry name" value="DeoR_HTH"/>
</dbReference>
<feature type="domain" description="HTH deoR-type" evidence="4">
    <location>
        <begin position="4"/>
        <end position="59"/>
    </location>
</feature>